<proteinExistence type="inferred from homology"/>
<dbReference type="OrthoDB" id="6347512at2759"/>
<evidence type="ECO:0000313" key="8">
    <source>
        <dbReference type="EMBL" id="EGX50142.1"/>
    </source>
</evidence>
<evidence type="ECO:0000256" key="4">
    <source>
        <dbReference type="ARBA" id="ARBA00022454"/>
    </source>
</evidence>
<evidence type="ECO:0000256" key="3">
    <source>
        <dbReference type="ARBA" id="ARBA00005470"/>
    </source>
</evidence>
<evidence type="ECO:0000256" key="1">
    <source>
        <dbReference type="ARBA" id="ARBA00004123"/>
    </source>
</evidence>
<name>G1X9P0_ARTOA</name>
<dbReference type="EMBL" id="ADOT01000126">
    <property type="protein sequence ID" value="EGX50142.1"/>
    <property type="molecule type" value="Genomic_DNA"/>
</dbReference>
<dbReference type="Proteomes" id="UP000008784">
    <property type="component" value="Unassembled WGS sequence"/>
</dbReference>
<dbReference type="GO" id="GO:0000939">
    <property type="term" value="C:inner kinetochore"/>
    <property type="evidence" value="ECO:0007669"/>
    <property type="project" value="TreeGrafter"/>
</dbReference>
<dbReference type="Pfam" id="PF07778">
    <property type="entry name" value="CENP-I"/>
    <property type="match status" value="1"/>
</dbReference>
<reference evidence="8 9" key="1">
    <citation type="journal article" date="2011" name="PLoS Pathog.">
        <title>Genomic and proteomic analyses of the fungus Arthrobotrys oligospora provide insights into nematode-trap formation.</title>
        <authorList>
            <person name="Yang J."/>
            <person name="Wang L."/>
            <person name="Ji X."/>
            <person name="Feng Y."/>
            <person name="Li X."/>
            <person name="Zou C."/>
            <person name="Xu J."/>
            <person name="Ren Y."/>
            <person name="Mi Q."/>
            <person name="Wu J."/>
            <person name="Liu S."/>
            <person name="Liu Y."/>
            <person name="Huang X."/>
            <person name="Wang H."/>
            <person name="Niu X."/>
            <person name="Li J."/>
            <person name="Liang L."/>
            <person name="Luo Y."/>
            <person name="Ji K."/>
            <person name="Zhou W."/>
            <person name="Yu Z."/>
            <person name="Li G."/>
            <person name="Liu Y."/>
            <person name="Li L."/>
            <person name="Qiao M."/>
            <person name="Feng L."/>
            <person name="Zhang K.-Q."/>
        </authorList>
    </citation>
    <scope>NUCLEOTIDE SEQUENCE [LARGE SCALE GENOMIC DNA]</scope>
    <source>
        <strain evidence="9">ATCC 24927 / CBS 115.81 / DSM 1491</strain>
    </source>
</reference>
<organism evidence="8 9">
    <name type="scientific">Arthrobotrys oligospora (strain ATCC 24927 / CBS 115.81 / DSM 1491)</name>
    <name type="common">Nematode-trapping fungus</name>
    <name type="synonym">Didymozoophaga oligospora</name>
    <dbReference type="NCBI Taxonomy" id="756982"/>
    <lineage>
        <taxon>Eukaryota</taxon>
        <taxon>Fungi</taxon>
        <taxon>Dikarya</taxon>
        <taxon>Ascomycota</taxon>
        <taxon>Pezizomycotina</taxon>
        <taxon>Orbiliomycetes</taxon>
        <taxon>Orbiliales</taxon>
        <taxon>Orbiliaceae</taxon>
        <taxon>Orbilia</taxon>
        <taxon>Orbilia oligospora</taxon>
    </lineage>
</organism>
<evidence type="ECO:0000256" key="7">
    <source>
        <dbReference type="SAM" id="MobiDB-lite"/>
    </source>
</evidence>
<evidence type="ECO:0000313" key="9">
    <source>
        <dbReference type="Proteomes" id="UP000008784"/>
    </source>
</evidence>
<sequence length="776" mass="88492">MASSPLRDRGPKRPQTVATPRQITAGDLGEKFDELLIAATTTRRETPKEDFEKLVGELSSYANTNGLTHGYLESLLRILTLPKTSIDAPKTRTLVKSLVPLERVKPSTVIHLISSLGEGEGKAAYATQALLLKWLVMVYDFLDSYAVLHQLYGILFNFLYTANLRASACHLLALCTRRKDVKPFRIQALMKLYEDHSDESGVVGLLQVYQSFYPDVILNGSRKRSVFKIWDPLWVQNAALIQSRREETPDGEDTDRELHRRRSTRILNKSKKAIVPILHTFNASENSITLEEIDSVRSLVDNLQKLELPSQVGAVFQDDMFRNFVLLKGSDDIISRLDNWTYAALFDEYDIEIAAKSASERLEVFLKQILDYTAMGKALLPSVEDFLKEYVTTWNGKWHREAILGLLSFVPFLNHKDLKDVFFDRLESLLQNDSPEDATALIRFHTSFARNIINQRSVSPHEALDPDIRTSLRQYFNYTDQLNSQAIINHRSQASIITIQHTTLDFYEAIVKIPLTNPVFEIVYPADIIVYSSVFVGDAVGFSRLCGILADYKKAFLGHAELRSKNPDVGYIEPERPYVDHFNGFLMDISNFFWRFRCFYHDPAKDTNALGCLMKDDFVECLNAAANAREFTLNGLFTLTHSPTFSHMNTDCLRFLEERHEDTHNLVLPTRHAGPVTSKSLMGLAGDGGYSLEYRVFKVASLEYLRRKGFDGETEQPELRRRNEEEGYEGEADDEMDIDEEVDDDEEEEEEEEEEDSELKGNEGDQSVDKSDAMEE</sequence>
<comment type="subcellular location">
    <subcellularLocation>
        <location evidence="2">Chromosome</location>
        <location evidence="2">Centromere</location>
    </subcellularLocation>
    <subcellularLocation>
        <location evidence="1">Nucleus</location>
    </subcellularLocation>
</comment>
<comment type="similarity">
    <text evidence="3">Belongs to the CENP-I/CTF3 family.</text>
</comment>
<feature type="compositionally biased region" description="Acidic residues" evidence="7">
    <location>
        <begin position="726"/>
        <end position="757"/>
    </location>
</feature>
<feature type="compositionally biased region" description="Basic and acidic residues" evidence="7">
    <location>
        <begin position="1"/>
        <end position="11"/>
    </location>
</feature>
<dbReference type="HOGENOM" id="CLU_023256_0_0_1"/>
<comment type="caution">
    <text evidence="8">The sequence shown here is derived from an EMBL/GenBank/DDBJ whole genome shotgun (WGS) entry which is preliminary data.</text>
</comment>
<dbReference type="RefSeq" id="XP_011121202.1">
    <property type="nucleotide sequence ID" value="XM_011122900.1"/>
</dbReference>
<keyword evidence="6" id="KW-0137">Centromere</keyword>
<dbReference type="GO" id="GO:0000070">
    <property type="term" value="P:mitotic sister chromatid segregation"/>
    <property type="evidence" value="ECO:0007669"/>
    <property type="project" value="TreeGrafter"/>
</dbReference>
<evidence type="ECO:0000256" key="5">
    <source>
        <dbReference type="ARBA" id="ARBA00023242"/>
    </source>
</evidence>
<gene>
    <name evidence="8" type="ORF">AOL_s00076g347</name>
</gene>
<dbReference type="InParanoid" id="G1X9P0"/>
<dbReference type="GO" id="GO:0034080">
    <property type="term" value="P:CENP-A containing chromatin assembly"/>
    <property type="evidence" value="ECO:0007669"/>
    <property type="project" value="TreeGrafter"/>
</dbReference>
<dbReference type="InterPro" id="IPR012485">
    <property type="entry name" value="CENP-I"/>
</dbReference>
<dbReference type="PANTHER" id="PTHR48208">
    <property type="entry name" value="CENTROMERE PROTEIN I"/>
    <property type="match status" value="1"/>
</dbReference>
<dbReference type="CDD" id="cd22647">
    <property type="entry name" value="CTF3_NTD_HEAT"/>
    <property type="match status" value="1"/>
</dbReference>
<keyword evidence="5" id="KW-0539">Nucleus</keyword>
<dbReference type="eggNOG" id="ENOG502QU9H">
    <property type="taxonomic scope" value="Eukaryota"/>
</dbReference>
<dbReference type="OMA" id="RVFKNYY"/>
<dbReference type="GO" id="GO:0005634">
    <property type="term" value="C:nucleus"/>
    <property type="evidence" value="ECO:0007669"/>
    <property type="project" value="UniProtKB-SubCell"/>
</dbReference>
<keyword evidence="4" id="KW-0158">Chromosome</keyword>
<evidence type="ECO:0000256" key="2">
    <source>
        <dbReference type="ARBA" id="ARBA00004584"/>
    </source>
</evidence>
<dbReference type="GeneID" id="22892116"/>
<feature type="region of interest" description="Disordered" evidence="7">
    <location>
        <begin position="1"/>
        <end position="24"/>
    </location>
</feature>
<feature type="compositionally biased region" description="Basic and acidic residues" evidence="7">
    <location>
        <begin position="711"/>
        <end position="725"/>
    </location>
</feature>
<accession>G1X9P0</accession>
<feature type="region of interest" description="Disordered" evidence="7">
    <location>
        <begin position="711"/>
        <end position="776"/>
    </location>
</feature>
<dbReference type="STRING" id="756982.G1X9P0"/>
<dbReference type="AlphaFoldDB" id="G1X9P0"/>
<evidence type="ECO:0000256" key="6">
    <source>
        <dbReference type="ARBA" id="ARBA00023328"/>
    </source>
</evidence>
<protein>
    <submittedName>
        <fullName evidence="8">Uncharacterized protein</fullName>
    </submittedName>
</protein>
<dbReference type="PANTHER" id="PTHR48208:SF2">
    <property type="entry name" value="CENTROMERE PROTEIN I"/>
    <property type="match status" value="1"/>
</dbReference>
<feature type="compositionally biased region" description="Basic and acidic residues" evidence="7">
    <location>
        <begin position="758"/>
        <end position="776"/>
    </location>
</feature>
<keyword evidence="9" id="KW-1185">Reference proteome</keyword>